<name>A0A1J1HPY1_9DIPT</name>
<evidence type="ECO:0000313" key="1">
    <source>
        <dbReference type="EMBL" id="CRK89586.1"/>
    </source>
</evidence>
<keyword evidence="2" id="KW-1185">Reference proteome</keyword>
<organism evidence="1 2">
    <name type="scientific">Clunio marinus</name>
    <dbReference type="NCBI Taxonomy" id="568069"/>
    <lineage>
        <taxon>Eukaryota</taxon>
        <taxon>Metazoa</taxon>
        <taxon>Ecdysozoa</taxon>
        <taxon>Arthropoda</taxon>
        <taxon>Hexapoda</taxon>
        <taxon>Insecta</taxon>
        <taxon>Pterygota</taxon>
        <taxon>Neoptera</taxon>
        <taxon>Endopterygota</taxon>
        <taxon>Diptera</taxon>
        <taxon>Nematocera</taxon>
        <taxon>Chironomoidea</taxon>
        <taxon>Chironomidae</taxon>
        <taxon>Clunio</taxon>
    </lineage>
</organism>
<dbReference type="EMBL" id="CVRI01000013">
    <property type="protein sequence ID" value="CRK89586.1"/>
    <property type="molecule type" value="Genomic_DNA"/>
</dbReference>
<sequence>MVKKSFVSMPSTFYHDFQCGNDDNEVQFIQKIFLRLHSFMSSSVFTLRDNMTKEEHVLNFRGTDTTY</sequence>
<dbReference type="Proteomes" id="UP000183832">
    <property type="component" value="Unassembled WGS sequence"/>
</dbReference>
<protein>
    <submittedName>
        <fullName evidence="1">CLUMA_CG003353, isoform A</fullName>
    </submittedName>
</protein>
<proteinExistence type="predicted"/>
<gene>
    <name evidence="1" type="ORF">CLUMA_CG003353</name>
</gene>
<dbReference type="AlphaFoldDB" id="A0A1J1HPY1"/>
<evidence type="ECO:0000313" key="2">
    <source>
        <dbReference type="Proteomes" id="UP000183832"/>
    </source>
</evidence>
<accession>A0A1J1HPY1</accession>
<reference evidence="1 2" key="1">
    <citation type="submission" date="2015-04" db="EMBL/GenBank/DDBJ databases">
        <authorList>
            <person name="Syromyatnikov M.Y."/>
            <person name="Popov V.N."/>
        </authorList>
    </citation>
    <scope>NUCLEOTIDE SEQUENCE [LARGE SCALE GENOMIC DNA]</scope>
</reference>